<keyword evidence="3" id="KW-1185">Reference proteome</keyword>
<dbReference type="EMBL" id="RDQH01000327">
    <property type="protein sequence ID" value="RXI09043.1"/>
    <property type="molecule type" value="Genomic_DNA"/>
</dbReference>
<accession>A0A498KVT4</accession>
<keyword evidence="1" id="KW-0472">Membrane</keyword>
<proteinExistence type="predicted"/>
<keyword evidence="1" id="KW-0812">Transmembrane</keyword>
<dbReference type="AlphaFoldDB" id="A0A498KVT4"/>
<evidence type="ECO:0000256" key="1">
    <source>
        <dbReference type="SAM" id="Phobius"/>
    </source>
</evidence>
<feature type="transmembrane region" description="Helical" evidence="1">
    <location>
        <begin position="52"/>
        <end position="73"/>
    </location>
</feature>
<evidence type="ECO:0000313" key="3">
    <source>
        <dbReference type="Proteomes" id="UP000290289"/>
    </source>
</evidence>
<dbReference type="Proteomes" id="UP000290289">
    <property type="component" value="Chromosome 1"/>
</dbReference>
<evidence type="ECO:0000313" key="2">
    <source>
        <dbReference type="EMBL" id="RXI09043.1"/>
    </source>
</evidence>
<reference evidence="2 3" key="1">
    <citation type="submission" date="2018-10" db="EMBL/GenBank/DDBJ databases">
        <title>A high-quality apple genome assembly.</title>
        <authorList>
            <person name="Hu J."/>
        </authorList>
    </citation>
    <scope>NUCLEOTIDE SEQUENCE [LARGE SCALE GENOMIC DNA]</scope>
    <source>
        <strain evidence="3">cv. HFTH1</strain>
        <tissue evidence="2">Young leaf</tissue>
    </source>
</reference>
<name>A0A498KVT4_MALDO</name>
<sequence length="131" mass="15208">MVASFLPTIPVPQPRPTSMLLLRGHYSSASLLQQKLYYDVVFRVATMSKTRYTYLGFWAAGLALFQLAHSLVFDSSYNPTFLLASMRHDRLFIRNAPRSCCLLQIKDICLRGISRWIWSLHSRSSWCNRIY</sequence>
<gene>
    <name evidence="2" type="ORF">DVH24_023187</name>
</gene>
<organism evidence="2 3">
    <name type="scientific">Malus domestica</name>
    <name type="common">Apple</name>
    <name type="synonym">Pyrus malus</name>
    <dbReference type="NCBI Taxonomy" id="3750"/>
    <lineage>
        <taxon>Eukaryota</taxon>
        <taxon>Viridiplantae</taxon>
        <taxon>Streptophyta</taxon>
        <taxon>Embryophyta</taxon>
        <taxon>Tracheophyta</taxon>
        <taxon>Spermatophyta</taxon>
        <taxon>Magnoliopsida</taxon>
        <taxon>eudicotyledons</taxon>
        <taxon>Gunneridae</taxon>
        <taxon>Pentapetalae</taxon>
        <taxon>rosids</taxon>
        <taxon>fabids</taxon>
        <taxon>Rosales</taxon>
        <taxon>Rosaceae</taxon>
        <taxon>Amygdaloideae</taxon>
        <taxon>Maleae</taxon>
        <taxon>Malus</taxon>
    </lineage>
</organism>
<protein>
    <submittedName>
        <fullName evidence="2">Uncharacterized protein</fullName>
    </submittedName>
</protein>
<keyword evidence="1" id="KW-1133">Transmembrane helix</keyword>
<comment type="caution">
    <text evidence="2">The sequence shown here is derived from an EMBL/GenBank/DDBJ whole genome shotgun (WGS) entry which is preliminary data.</text>
</comment>